<organism evidence="1 2">
    <name type="scientific">Rhodovulum sulfidophilum</name>
    <name type="common">Rhodobacter sulfidophilus</name>
    <dbReference type="NCBI Taxonomy" id="35806"/>
    <lineage>
        <taxon>Bacteria</taxon>
        <taxon>Pseudomonadati</taxon>
        <taxon>Pseudomonadota</taxon>
        <taxon>Alphaproteobacteria</taxon>
        <taxon>Rhodobacterales</taxon>
        <taxon>Paracoccaceae</taxon>
        <taxon>Rhodovulum</taxon>
    </lineage>
</organism>
<dbReference type="KEGG" id="rsu:NHU_03420"/>
<dbReference type="GO" id="GO:0016853">
    <property type="term" value="F:isomerase activity"/>
    <property type="evidence" value="ECO:0007669"/>
    <property type="project" value="UniProtKB-KW"/>
</dbReference>
<proteinExistence type="predicted"/>
<keyword evidence="1" id="KW-0413">Isomerase</keyword>
<dbReference type="EMBL" id="AP014800">
    <property type="protein sequence ID" value="BAQ70554.1"/>
    <property type="molecule type" value="Genomic_DNA"/>
</dbReference>
<dbReference type="AlphaFoldDB" id="A0A0D6B746"/>
<accession>A0A0D6B746</accession>
<protein>
    <submittedName>
        <fullName evidence="1">Phosphoheptose isomerase</fullName>
    </submittedName>
</protein>
<reference evidence="1 2" key="1">
    <citation type="submission" date="2015-02" db="EMBL/GenBank/DDBJ databases">
        <title>Genome sequene of Rhodovulum sulfidophilum DSM 2351.</title>
        <authorList>
            <person name="Nagao N."/>
        </authorList>
    </citation>
    <scope>NUCLEOTIDE SEQUENCE [LARGE SCALE GENOMIC DNA]</scope>
    <source>
        <strain evidence="1 2">DSM 2351</strain>
    </source>
</reference>
<dbReference type="PATRIC" id="fig|35806.4.peg.3512"/>
<name>A0A0D6B746_RHOSU</name>
<dbReference type="Proteomes" id="UP000064912">
    <property type="component" value="Chromosome"/>
</dbReference>
<gene>
    <name evidence="1" type="primary">gmhA</name>
    <name evidence="1" type="ORF">NHU_03420</name>
</gene>
<sequence length="103" mass="11126">MGDSYHNSGNNYGHMGPVNIGRQSFELNQPTREEILRKIPRHGILRIEIVGSGRAQSMGLDVVRFLGQNGYSFPEPTFIGMLVPPPSGPICFEGGALTIAADA</sequence>
<evidence type="ECO:0000313" key="2">
    <source>
        <dbReference type="Proteomes" id="UP000064912"/>
    </source>
</evidence>
<evidence type="ECO:0000313" key="1">
    <source>
        <dbReference type="EMBL" id="BAQ70554.1"/>
    </source>
</evidence>